<feature type="transmembrane region" description="Helical" evidence="8">
    <location>
        <begin position="28"/>
        <end position="47"/>
    </location>
</feature>
<feature type="transmembrane region" description="Helical" evidence="8">
    <location>
        <begin position="256"/>
        <end position="281"/>
    </location>
</feature>
<dbReference type="RefSeq" id="WP_121249401.1">
    <property type="nucleotide sequence ID" value="NZ_RBIL01000001.1"/>
</dbReference>
<name>A0A660LAN0_9ACTN</name>
<dbReference type="GO" id="GO:0022857">
    <property type="term" value="F:transmembrane transporter activity"/>
    <property type="evidence" value="ECO:0007669"/>
    <property type="project" value="InterPro"/>
</dbReference>
<dbReference type="Gene3D" id="1.10.3470.10">
    <property type="entry name" value="ABC transporter involved in vitamin B12 uptake, BtuC"/>
    <property type="match status" value="1"/>
</dbReference>
<keyword evidence="10" id="KW-1185">Reference proteome</keyword>
<evidence type="ECO:0000256" key="3">
    <source>
        <dbReference type="ARBA" id="ARBA00022448"/>
    </source>
</evidence>
<dbReference type="InterPro" id="IPR037294">
    <property type="entry name" value="ABC_BtuC-like"/>
</dbReference>
<comment type="similarity">
    <text evidence="2">Belongs to the binding-protein-dependent transport system permease family. FecCD subfamily.</text>
</comment>
<evidence type="ECO:0000256" key="1">
    <source>
        <dbReference type="ARBA" id="ARBA00004651"/>
    </source>
</evidence>
<dbReference type="AlphaFoldDB" id="A0A660LAN0"/>
<feature type="transmembrane region" description="Helical" evidence="8">
    <location>
        <begin position="324"/>
        <end position="343"/>
    </location>
</feature>
<evidence type="ECO:0000256" key="5">
    <source>
        <dbReference type="ARBA" id="ARBA00022692"/>
    </source>
</evidence>
<dbReference type="InterPro" id="IPR000522">
    <property type="entry name" value="ABC_transptr_permease_BtuC"/>
</dbReference>
<feature type="transmembrane region" description="Helical" evidence="8">
    <location>
        <begin position="293"/>
        <end position="312"/>
    </location>
</feature>
<sequence length="353" mass="36371">MSAAPYTLPGRVVRVGEAVSLRIRARTVLVSLALVVIVLALSVFAIGTGEFDIPPGTVVSTLLGGGDPGSAFIVRELRLPRVLCALLVGAALGVSGAVFQSLTRNPLGSPDIVGFPQGATVGALIVITVLAGSGFAVTVGALTGGVATAFTVYLLAFKRGGTSGFRIVLIGIAISYLMISITDYLLARARIEEAQEATRWLLGSLNGRTWEDVGPLALSLAVLLPLLVPAARSLRALELGDDSAHALGLNVERARLGLVALAVGLVSVTTVAVGPIGFIALTAPQIARRVARTAGLPLVCSALMGATLTLASDIGAQRLVPDRALPVGVMTGLFGGLYLAWLLTMEWRKGRRG</sequence>
<comment type="caution">
    <text evidence="9">The sequence shown here is derived from an EMBL/GenBank/DDBJ whole genome shotgun (WGS) entry which is preliminary data.</text>
</comment>
<keyword evidence="3" id="KW-0813">Transport</keyword>
<evidence type="ECO:0000313" key="9">
    <source>
        <dbReference type="EMBL" id="RKQ91629.1"/>
    </source>
</evidence>
<gene>
    <name evidence="9" type="ORF">C8N24_1452</name>
</gene>
<feature type="transmembrane region" description="Helical" evidence="8">
    <location>
        <begin position="167"/>
        <end position="187"/>
    </location>
</feature>
<keyword evidence="7 8" id="KW-0472">Membrane</keyword>
<keyword evidence="5 8" id="KW-0812">Transmembrane</keyword>
<dbReference type="GO" id="GO:0033214">
    <property type="term" value="P:siderophore-iron import into cell"/>
    <property type="evidence" value="ECO:0007669"/>
    <property type="project" value="TreeGrafter"/>
</dbReference>
<dbReference type="PANTHER" id="PTHR30472">
    <property type="entry name" value="FERRIC ENTEROBACTIN TRANSPORT SYSTEM PERMEASE PROTEIN"/>
    <property type="match status" value="1"/>
</dbReference>
<proteinExistence type="inferred from homology"/>
<dbReference type="OrthoDB" id="4455417at2"/>
<feature type="transmembrane region" description="Helical" evidence="8">
    <location>
        <begin position="122"/>
        <end position="155"/>
    </location>
</feature>
<organism evidence="9 10">
    <name type="scientific">Solirubrobacter pauli</name>
    <dbReference type="NCBI Taxonomy" id="166793"/>
    <lineage>
        <taxon>Bacteria</taxon>
        <taxon>Bacillati</taxon>
        <taxon>Actinomycetota</taxon>
        <taxon>Thermoleophilia</taxon>
        <taxon>Solirubrobacterales</taxon>
        <taxon>Solirubrobacteraceae</taxon>
        <taxon>Solirubrobacter</taxon>
    </lineage>
</organism>
<protein>
    <submittedName>
        <fullName evidence="9">Iron complex transport system permease protein</fullName>
    </submittedName>
</protein>
<comment type="subcellular location">
    <subcellularLocation>
        <location evidence="1">Cell membrane</location>
        <topology evidence="1">Multi-pass membrane protein</topology>
    </subcellularLocation>
</comment>
<dbReference type="Pfam" id="PF01032">
    <property type="entry name" value="FecCD"/>
    <property type="match status" value="1"/>
</dbReference>
<evidence type="ECO:0000256" key="2">
    <source>
        <dbReference type="ARBA" id="ARBA00007935"/>
    </source>
</evidence>
<evidence type="ECO:0000313" key="10">
    <source>
        <dbReference type="Proteomes" id="UP000278962"/>
    </source>
</evidence>
<dbReference type="SUPFAM" id="SSF81345">
    <property type="entry name" value="ABC transporter involved in vitamin B12 uptake, BtuC"/>
    <property type="match status" value="1"/>
</dbReference>
<dbReference type="PANTHER" id="PTHR30472:SF24">
    <property type="entry name" value="FERRIC ENTEROBACTIN TRANSPORT SYSTEM PERMEASE PROTEIN FEPG"/>
    <property type="match status" value="1"/>
</dbReference>
<dbReference type="EMBL" id="RBIL01000001">
    <property type="protein sequence ID" value="RKQ91629.1"/>
    <property type="molecule type" value="Genomic_DNA"/>
</dbReference>
<evidence type="ECO:0000256" key="4">
    <source>
        <dbReference type="ARBA" id="ARBA00022475"/>
    </source>
</evidence>
<evidence type="ECO:0000256" key="7">
    <source>
        <dbReference type="ARBA" id="ARBA00023136"/>
    </source>
</evidence>
<keyword evidence="4" id="KW-1003">Cell membrane</keyword>
<dbReference type="GO" id="GO:0005886">
    <property type="term" value="C:plasma membrane"/>
    <property type="evidence" value="ECO:0007669"/>
    <property type="project" value="UniProtKB-SubCell"/>
</dbReference>
<dbReference type="Proteomes" id="UP000278962">
    <property type="component" value="Unassembled WGS sequence"/>
</dbReference>
<keyword evidence="6 8" id="KW-1133">Transmembrane helix</keyword>
<reference evidence="9 10" key="1">
    <citation type="submission" date="2018-10" db="EMBL/GenBank/DDBJ databases">
        <title>Genomic Encyclopedia of Archaeal and Bacterial Type Strains, Phase II (KMG-II): from individual species to whole genera.</title>
        <authorList>
            <person name="Goeker M."/>
        </authorList>
    </citation>
    <scope>NUCLEOTIDE SEQUENCE [LARGE SCALE GENOMIC DNA]</scope>
    <source>
        <strain evidence="9 10">DSM 14954</strain>
    </source>
</reference>
<dbReference type="CDD" id="cd06550">
    <property type="entry name" value="TM_ABC_iron-siderophores_like"/>
    <property type="match status" value="1"/>
</dbReference>
<accession>A0A660LAN0</accession>
<feature type="transmembrane region" description="Helical" evidence="8">
    <location>
        <begin position="81"/>
        <end position="102"/>
    </location>
</feature>
<evidence type="ECO:0000256" key="8">
    <source>
        <dbReference type="SAM" id="Phobius"/>
    </source>
</evidence>
<evidence type="ECO:0000256" key="6">
    <source>
        <dbReference type="ARBA" id="ARBA00022989"/>
    </source>
</evidence>